<dbReference type="RefSeq" id="XP_001032004.1">
    <property type="nucleotide sequence ID" value="XM_001032004.1"/>
</dbReference>
<dbReference type="Proteomes" id="UP000009168">
    <property type="component" value="Unassembled WGS sequence"/>
</dbReference>
<organism evidence="2 3">
    <name type="scientific">Tetrahymena thermophila (strain SB210)</name>
    <dbReference type="NCBI Taxonomy" id="312017"/>
    <lineage>
        <taxon>Eukaryota</taxon>
        <taxon>Sar</taxon>
        <taxon>Alveolata</taxon>
        <taxon>Ciliophora</taxon>
        <taxon>Intramacronucleata</taxon>
        <taxon>Oligohymenophorea</taxon>
        <taxon>Hymenostomatida</taxon>
        <taxon>Tetrahymenina</taxon>
        <taxon>Tetrahymenidae</taxon>
        <taxon>Tetrahymena</taxon>
    </lineage>
</organism>
<proteinExistence type="predicted"/>
<keyword evidence="3" id="KW-1185">Reference proteome</keyword>
<dbReference type="AlphaFoldDB" id="Q22GJ0"/>
<accession>Q22GJ0</accession>
<dbReference type="InParanoid" id="Q22GJ0"/>
<dbReference type="HOGENOM" id="CLU_371554_0_0_1"/>
<dbReference type="GeneID" id="7823580"/>
<evidence type="ECO:0000256" key="1">
    <source>
        <dbReference type="SAM" id="Coils"/>
    </source>
</evidence>
<gene>
    <name evidence="2" type="ORF">TTHERM_00703330</name>
</gene>
<reference evidence="3" key="1">
    <citation type="journal article" date="2006" name="PLoS Biol.">
        <title>Macronuclear genome sequence of the ciliate Tetrahymena thermophila, a model eukaryote.</title>
        <authorList>
            <person name="Eisen J.A."/>
            <person name="Coyne R.S."/>
            <person name="Wu M."/>
            <person name="Wu D."/>
            <person name="Thiagarajan M."/>
            <person name="Wortman J.R."/>
            <person name="Badger J.H."/>
            <person name="Ren Q."/>
            <person name="Amedeo P."/>
            <person name="Jones K.M."/>
            <person name="Tallon L.J."/>
            <person name="Delcher A.L."/>
            <person name="Salzberg S.L."/>
            <person name="Silva J.C."/>
            <person name="Haas B.J."/>
            <person name="Majoros W.H."/>
            <person name="Farzad M."/>
            <person name="Carlton J.M."/>
            <person name="Smith R.K. Jr."/>
            <person name="Garg J."/>
            <person name="Pearlman R.E."/>
            <person name="Karrer K.M."/>
            <person name="Sun L."/>
            <person name="Manning G."/>
            <person name="Elde N.C."/>
            <person name="Turkewitz A.P."/>
            <person name="Asai D.J."/>
            <person name="Wilkes D.E."/>
            <person name="Wang Y."/>
            <person name="Cai H."/>
            <person name="Collins K."/>
            <person name="Stewart B.A."/>
            <person name="Lee S.R."/>
            <person name="Wilamowska K."/>
            <person name="Weinberg Z."/>
            <person name="Ruzzo W.L."/>
            <person name="Wloga D."/>
            <person name="Gaertig J."/>
            <person name="Frankel J."/>
            <person name="Tsao C.-C."/>
            <person name="Gorovsky M.A."/>
            <person name="Keeling P.J."/>
            <person name="Waller R.F."/>
            <person name="Patron N.J."/>
            <person name="Cherry J.M."/>
            <person name="Stover N.A."/>
            <person name="Krieger C.J."/>
            <person name="del Toro C."/>
            <person name="Ryder H.F."/>
            <person name="Williamson S.C."/>
            <person name="Barbeau R.A."/>
            <person name="Hamilton E.P."/>
            <person name="Orias E."/>
        </authorList>
    </citation>
    <scope>NUCLEOTIDE SEQUENCE [LARGE SCALE GENOMIC DNA]</scope>
    <source>
        <strain evidence="3">SB210</strain>
    </source>
</reference>
<dbReference type="OMA" id="MMIMISK"/>
<dbReference type="EMBL" id="GG662460">
    <property type="protein sequence ID" value="EAR84341.1"/>
    <property type="molecule type" value="Genomic_DNA"/>
</dbReference>
<evidence type="ECO:0000313" key="3">
    <source>
        <dbReference type="Proteomes" id="UP000009168"/>
    </source>
</evidence>
<evidence type="ECO:0000313" key="2">
    <source>
        <dbReference type="EMBL" id="EAR84341.1"/>
    </source>
</evidence>
<dbReference type="eggNOG" id="ENOG502SWXP">
    <property type="taxonomic scope" value="Eukaryota"/>
</dbReference>
<dbReference type="OrthoDB" id="10644854at2759"/>
<keyword evidence="1" id="KW-0175">Coiled coil</keyword>
<dbReference type="KEGG" id="tet:TTHERM_00703330"/>
<protein>
    <submittedName>
        <fullName evidence="2">Uncharacterized protein</fullName>
    </submittedName>
</protein>
<sequence>MLNFISKYTFSRSGGTLARNQKKTEILLNRHLQKRAQSLKHQTENYHFLQNDVYNPEIQRVQLYGQEQIVIGSQQDARSPNFVLAMVGQFDPKSVVLGGLNRLQLKEYQIGKKIYENEPVIQNNEEDLPAKEILTHFFQEDLEFGNSWFYQEGDQCVYRVIKSTRQAIMEDHLSCGFHLYEKPNRHLIFGKPDINLVFEDLALRLSLKQLQDVFYHVIQVVQEDLQQNHDQRYPYFENERIYDMFRIKVREIYSDLLLNKSILYTASIFKKTARTFKKSAIIVPNEITKQVAVQTLEPMAPEWNQIFRAYIDNEKDQGYFTADKFTSKKYSRSFRNIKRYFKEDPDYEHIMKAAEKQSSKYDYYSKERPLFELIKEQQIDADEILEKYVIINHLLEKSTLFYLESGINPFNTTIFHGLFKEKYGKGKEAVDQILQKYEKYNSKYALELHKLQNFQIKRIGEYELEWRPNLEQFSQSVKRLEEKPQNYNYEFVTGQLNREKRDRIVETVLLKTMIGLLKQREQSGISQSDQISHLKEYFEGKKTQENVKIFNQLIIEANHTLGCIVKFPQTHKQFLPYLVNLRKYQILKQIEQKLDAVEEQVNNEKKLRLQNLTNVMSIEQIAAKRIEQQNQDKEVGFDQEEEKIESFKELFENFHEQMLVLGENPEKIPFDVKGKSLEQLEEMGFQAAGELEFQVDDQGKVEGIESEQTQEILEFLETLRKADNKEEVEFEEVDDFKKEYISDDDGDSD</sequence>
<name>Q22GJ0_TETTS</name>
<feature type="coiled-coil region" evidence="1">
    <location>
        <begin position="580"/>
        <end position="657"/>
    </location>
</feature>